<keyword evidence="5" id="KW-1185">Reference proteome</keyword>
<dbReference type="PANTHER" id="PTHR48107:SF7">
    <property type="entry name" value="RE15974P"/>
    <property type="match status" value="1"/>
</dbReference>
<evidence type="ECO:0000259" key="3">
    <source>
        <dbReference type="SMART" id="SM00822"/>
    </source>
</evidence>
<dbReference type="Pfam" id="PF13561">
    <property type="entry name" value="adh_short_C2"/>
    <property type="match status" value="1"/>
</dbReference>
<dbReference type="Proteomes" id="UP001139089">
    <property type="component" value="Unassembled WGS sequence"/>
</dbReference>
<proteinExistence type="inferred from homology"/>
<comment type="caution">
    <text evidence="4">The sequence shown here is derived from an EMBL/GenBank/DDBJ whole genome shotgun (WGS) entry which is preliminary data.</text>
</comment>
<dbReference type="SUPFAM" id="SSF51735">
    <property type="entry name" value="NAD(P)-binding Rossmann-fold domains"/>
    <property type="match status" value="1"/>
</dbReference>
<organism evidence="4 5">
    <name type="scientific">Rhizobium quercicola</name>
    <dbReference type="NCBI Taxonomy" id="2901226"/>
    <lineage>
        <taxon>Bacteria</taxon>
        <taxon>Pseudomonadati</taxon>
        <taxon>Pseudomonadota</taxon>
        <taxon>Alphaproteobacteria</taxon>
        <taxon>Hyphomicrobiales</taxon>
        <taxon>Rhizobiaceae</taxon>
        <taxon>Rhizobium/Agrobacterium group</taxon>
        <taxon>Rhizobium</taxon>
    </lineage>
</organism>
<dbReference type="RefSeq" id="WP_231816910.1">
    <property type="nucleotide sequence ID" value="NZ_JAJOZR010000026.1"/>
</dbReference>
<dbReference type="AlphaFoldDB" id="A0A9X1NZ30"/>
<evidence type="ECO:0000313" key="5">
    <source>
        <dbReference type="Proteomes" id="UP001139089"/>
    </source>
</evidence>
<evidence type="ECO:0000256" key="1">
    <source>
        <dbReference type="ARBA" id="ARBA00006484"/>
    </source>
</evidence>
<dbReference type="SMART" id="SM00822">
    <property type="entry name" value="PKS_KR"/>
    <property type="match status" value="1"/>
</dbReference>
<feature type="domain" description="Ketoreductase" evidence="3">
    <location>
        <begin position="3"/>
        <end position="186"/>
    </location>
</feature>
<dbReference type="PRINTS" id="PR00080">
    <property type="entry name" value="SDRFAMILY"/>
</dbReference>
<dbReference type="PANTHER" id="PTHR48107">
    <property type="entry name" value="NADPH-DEPENDENT ALDEHYDE REDUCTASE-LIKE PROTEIN, CHLOROPLASTIC-RELATED"/>
    <property type="match status" value="1"/>
</dbReference>
<evidence type="ECO:0000313" key="4">
    <source>
        <dbReference type="EMBL" id="MCD7111903.1"/>
    </source>
</evidence>
<protein>
    <submittedName>
        <fullName evidence="4">SDR family oxidoreductase</fullName>
    </submittedName>
</protein>
<evidence type="ECO:0000256" key="2">
    <source>
        <dbReference type="ARBA" id="ARBA00023002"/>
    </source>
</evidence>
<name>A0A9X1NZ30_9HYPH</name>
<dbReference type="InterPro" id="IPR020904">
    <property type="entry name" value="Sc_DH/Rdtase_CS"/>
</dbReference>
<comment type="similarity">
    <text evidence="1">Belongs to the short-chain dehydrogenases/reductases (SDR) family.</text>
</comment>
<dbReference type="InterPro" id="IPR002347">
    <property type="entry name" value="SDR_fam"/>
</dbReference>
<accession>A0A9X1NZ30</accession>
<dbReference type="PRINTS" id="PR00081">
    <property type="entry name" value="GDHRDH"/>
</dbReference>
<dbReference type="FunFam" id="3.40.50.720:FF:000084">
    <property type="entry name" value="Short-chain dehydrogenase reductase"/>
    <property type="match status" value="1"/>
</dbReference>
<dbReference type="PROSITE" id="PS00061">
    <property type="entry name" value="ADH_SHORT"/>
    <property type="match status" value="1"/>
</dbReference>
<dbReference type="InterPro" id="IPR057326">
    <property type="entry name" value="KR_dom"/>
</dbReference>
<dbReference type="Gene3D" id="3.40.50.720">
    <property type="entry name" value="NAD(P)-binding Rossmann-like Domain"/>
    <property type="match status" value="1"/>
</dbReference>
<keyword evidence="2" id="KW-0560">Oxidoreductase</keyword>
<dbReference type="InterPro" id="IPR036291">
    <property type="entry name" value="NAD(P)-bd_dom_sf"/>
</dbReference>
<reference evidence="4" key="1">
    <citation type="submission" date="2021-12" db="EMBL/GenBank/DDBJ databases">
        <authorList>
            <person name="Li Y."/>
        </authorList>
    </citation>
    <scope>NUCLEOTIDE SEQUENCE</scope>
    <source>
        <strain evidence="4">DKSPLA3</strain>
    </source>
</reference>
<dbReference type="EMBL" id="JAJOZR010000026">
    <property type="protein sequence ID" value="MCD7111903.1"/>
    <property type="molecule type" value="Genomic_DNA"/>
</dbReference>
<sequence length="242" mass="25096">MQRTVIVTGGSRGIGRATALLLAAHGWDIVVNYANNHDEAASVVAEIVGQGGRANAVRADVSSAAEMKALFDQAEGAYGKVNALVSSAGIIRPSPIKDLDDAGLSEQLDTNLRGTINGMREAARRIVDGGRIVSISSTTLALNPPGYGIYNATKAAIEALTRVLAKELGSRRITVNAVAPGPVETDLFVTGKSPAEIDRMAQAAPFKRLGQPQDIAEVVAFLLSDAAGWVNGQVVRANGGLA</sequence>
<gene>
    <name evidence="4" type="ORF">LRX75_23020</name>
</gene>
<dbReference type="GO" id="GO:0016614">
    <property type="term" value="F:oxidoreductase activity, acting on CH-OH group of donors"/>
    <property type="evidence" value="ECO:0007669"/>
    <property type="project" value="UniProtKB-ARBA"/>
</dbReference>